<dbReference type="AlphaFoldDB" id="V7BDU0"/>
<feature type="domain" description="DUF659" evidence="1">
    <location>
        <begin position="172"/>
        <end position="265"/>
    </location>
</feature>
<dbReference type="Pfam" id="PF04937">
    <property type="entry name" value="DUF659"/>
    <property type="match status" value="1"/>
</dbReference>
<evidence type="ECO:0000259" key="1">
    <source>
        <dbReference type="Pfam" id="PF04937"/>
    </source>
</evidence>
<keyword evidence="3" id="KW-1185">Reference proteome</keyword>
<gene>
    <name evidence="2" type="ORF">PHAVU_007G121800g</name>
</gene>
<dbReference type="PANTHER" id="PTHR32166:SF122">
    <property type="entry name" value="OS09G0499600 PROTEIN"/>
    <property type="match status" value="1"/>
</dbReference>
<evidence type="ECO:0000313" key="3">
    <source>
        <dbReference type="Proteomes" id="UP000000226"/>
    </source>
</evidence>
<dbReference type="STRING" id="3885.V7BDU0"/>
<evidence type="ECO:0000313" key="2">
    <source>
        <dbReference type="EMBL" id="ESW16004.1"/>
    </source>
</evidence>
<dbReference type="Gramene" id="ESW16004">
    <property type="protein sequence ID" value="ESW16004"/>
    <property type="gene ID" value="PHAVU_007G121800g"/>
</dbReference>
<dbReference type="EMBL" id="CM002294">
    <property type="protein sequence ID" value="ESW16004.1"/>
    <property type="molecule type" value="Genomic_DNA"/>
</dbReference>
<protein>
    <recommendedName>
        <fullName evidence="1">DUF659 domain-containing protein</fullName>
    </recommendedName>
</protein>
<organism evidence="2 3">
    <name type="scientific">Phaseolus vulgaris</name>
    <name type="common">Kidney bean</name>
    <name type="synonym">French bean</name>
    <dbReference type="NCBI Taxonomy" id="3885"/>
    <lineage>
        <taxon>Eukaryota</taxon>
        <taxon>Viridiplantae</taxon>
        <taxon>Streptophyta</taxon>
        <taxon>Embryophyta</taxon>
        <taxon>Tracheophyta</taxon>
        <taxon>Spermatophyta</taxon>
        <taxon>Magnoliopsida</taxon>
        <taxon>eudicotyledons</taxon>
        <taxon>Gunneridae</taxon>
        <taxon>Pentapetalae</taxon>
        <taxon>rosids</taxon>
        <taxon>fabids</taxon>
        <taxon>Fabales</taxon>
        <taxon>Fabaceae</taxon>
        <taxon>Papilionoideae</taxon>
        <taxon>50 kb inversion clade</taxon>
        <taxon>NPAAA clade</taxon>
        <taxon>indigoferoid/millettioid clade</taxon>
        <taxon>Phaseoleae</taxon>
        <taxon>Phaseolus</taxon>
    </lineage>
</organism>
<accession>V7BDU0</accession>
<dbReference type="InterPro" id="IPR012337">
    <property type="entry name" value="RNaseH-like_sf"/>
</dbReference>
<name>V7BDU0_PHAVU</name>
<dbReference type="eggNOG" id="ENOG502QUNQ">
    <property type="taxonomic scope" value="Eukaryota"/>
</dbReference>
<proteinExistence type="predicted"/>
<dbReference type="Proteomes" id="UP000000226">
    <property type="component" value="Chromosome 7"/>
</dbReference>
<sequence>MTSNSSISLTVTPNNTPGNRSDIAWKHCISVAGDTRKLQSKYFQKVITGEIDQLKHHLVDMQMDVGACKDVIDEVKKEMWEIVEGMTEVGEKRKNTKESSNSPSHKNIYKKRIFSTQATINKMFNKGLREEACKAIVRFFCNNVIPFNVEKAKEFTTMFDLVSRYVLGFKPPSYHEIIVKYLKEEVTNTSLVLKAHRDEWKKTRGTIMTNGWTNNKRRTIINFLVNISEEIVFLKFIDASIISKTAEKVFEMMDNIVEEVGEDNIRKRLFGTPCVAHYVDLMLEDYEKKIPIHEMFTSNEWKSDRFAKTNDGKIVEDVVLDKDFLKNTITGLKGALPLIEVLQLVDPDQKPVMGFIYKAMDQAKVKIQKTFNVVKESYLPLWNIIDERQDKQLHRPLHVVHTKRRNKQSTMNDVIVFVMANLKLTKKKQTRKPTQINIDDYSSDEEWIVEDEHEHNETFDLDENLVPVVKEDETLHSHDLLVTDLNGEEDGNGVEYEFNLQDYLV</sequence>
<dbReference type="PANTHER" id="PTHR32166">
    <property type="entry name" value="OSJNBA0013A04.12 PROTEIN"/>
    <property type="match status" value="1"/>
</dbReference>
<dbReference type="OrthoDB" id="1935289at2759"/>
<dbReference type="InterPro" id="IPR007021">
    <property type="entry name" value="DUF659"/>
</dbReference>
<reference evidence="3" key="1">
    <citation type="journal article" date="2014" name="Nat. Genet.">
        <title>A reference genome for common bean and genome-wide analysis of dual domestications.</title>
        <authorList>
            <person name="Schmutz J."/>
            <person name="McClean P.E."/>
            <person name="Mamidi S."/>
            <person name="Wu G.A."/>
            <person name="Cannon S.B."/>
            <person name="Grimwood J."/>
            <person name="Jenkins J."/>
            <person name="Shu S."/>
            <person name="Song Q."/>
            <person name="Chavarro C."/>
            <person name="Torres-Torres M."/>
            <person name="Geffroy V."/>
            <person name="Moghaddam S.M."/>
            <person name="Gao D."/>
            <person name="Abernathy B."/>
            <person name="Barry K."/>
            <person name="Blair M."/>
            <person name="Brick M.A."/>
            <person name="Chovatia M."/>
            <person name="Gepts P."/>
            <person name="Goodstein D.M."/>
            <person name="Gonzales M."/>
            <person name="Hellsten U."/>
            <person name="Hyten D.L."/>
            <person name="Jia G."/>
            <person name="Kelly J.D."/>
            <person name="Kudrna D."/>
            <person name="Lee R."/>
            <person name="Richard M.M."/>
            <person name="Miklas P.N."/>
            <person name="Osorno J.M."/>
            <person name="Rodrigues J."/>
            <person name="Thareau V."/>
            <person name="Urrea C.A."/>
            <person name="Wang M."/>
            <person name="Yu Y."/>
            <person name="Zhang M."/>
            <person name="Wing R.A."/>
            <person name="Cregan P.B."/>
            <person name="Rokhsar D.S."/>
            <person name="Jackson S.A."/>
        </authorList>
    </citation>
    <scope>NUCLEOTIDE SEQUENCE [LARGE SCALE GENOMIC DNA]</scope>
    <source>
        <strain evidence="3">cv. G19833</strain>
    </source>
</reference>
<dbReference type="SUPFAM" id="SSF53098">
    <property type="entry name" value="Ribonuclease H-like"/>
    <property type="match status" value="1"/>
</dbReference>